<protein>
    <submittedName>
        <fullName evidence="3">Uncharacterized protein</fullName>
    </submittedName>
</protein>
<evidence type="ECO:0000256" key="2">
    <source>
        <dbReference type="SAM" id="Phobius"/>
    </source>
</evidence>
<dbReference type="Proteomes" id="UP000681722">
    <property type="component" value="Unassembled WGS sequence"/>
</dbReference>
<dbReference type="InterPro" id="IPR001258">
    <property type="entry name" value="NHL_repeat"/>
</dbReference>
<dbReference type="AlphaFoldDB" id="A0A816BQM2"/>
<keyword evidence="2" id="KW-0472">Membrane</keyword>
<keyword evidence="5" id="KW-1185">Reference proteome</keyword>
<comment type="caution">
    <text evidence="3">The sequence shown here is derived from an EMBL/GenBank/DDBJ whole genome shotgun (WGS) entry which is preliminary data.</text>
</comment>
<keyword evidence="2" id="KW-0812">Transmembrane</keyword>
<dbReference type="InterPro" id="IPR011042">
    <property type="entry name" value="6-blade_b-propeller_TolB-like"/>
</dbReference>
<name>A0A816BQM2_9BILA</name>
<evidence type="ECO:0000256" key="1">
    <source>
        <dbReference type="ARBA" id="ARBA00022737"/>
    </source>
</evidence>
<gene>
    <name evidence="3" type="ORF">GPM918_LOCUS43159</name>
    <name evidence="4" type="ORF">SRO942_LOCUS44572</name>
</gene>
<keyword evidence="1" id="KW-0677">Repeat</keyword>
<accession>A0A816BQM2</accession>
<proteinExistence type="predicted"/>
<dbReference type="SUPFAM" id="SSF63829">
    <property type="entry name" value="Calcium-dependent phosphotriesterase"/>
    <property type="match status" value="1"/>
</dbReference>
<keyword evidence="2" id="KW-1133">Transmembrane helix</keyword>
<evidence type="ECO:0000313" key="4">
    <source>
        <dbReference type="EMBL" id="CAF4495880.1"/>
    </source>
</evidence>
<dbReference type="Pfam" id="PF01436">
    <property type="entry name" value="NHL"/>
    <property type="match status" value="1"/>
</dbReference>
<feature type="transmembrane region" description="Helical" evidence="2">
    <location>
        <begin position="88"/>
        <end position="112"/>
    </location>
</feature>
<dbReference type="EMBL" id="CAJOBC010105138">
    <property type="protein sequence ID" value="CAF4495880.1"/>
    <property type="molecule type" value="Genomic_DNA"/>
</dbReference>
<dbReference type="EMBL" id="CAJNOQ010038343">
    <property type="protein sequence ID" value="CAF1612187.1"/>
    <property type="molecule type" value="Genomic_DNA"/>
</dbReference>
<dbReference type="Gene3D" id="2.120.10.30">
    <property type="entry name" value="TolB, C-terminal domain"/>
    <property type="match status" value="1"/>
</dbReference>
<evidence type="ECO:0000313" key="5">
    <source>
        <dbReference type="Proteomes" id="UP000663829"/>
    </source>
</evidence>
<evidence type="ECO:0000313" key="3">
    <source>
        <dbReference type="EMBL" id="CAF1612187.1"/>
    </source>
</evidence>
<reference evidence="3" key="1">
    <citation type="submission" date="2021-02" db="EMBL/GenBank/DDBJ databases">
        <authorList>
            <person name="Nowell W R."/>
        </authorList>
    </citation>
    <scope>NUCLEOTIDE SEQUENCE</scope>
</reference>
<sequence length="190" mass="20581">MAVRTSVLQNDFLAQLQKADNFGFHASPSSTRHSIGQYARSSKSLRFWSTAQIYPNVVDESDVWNEPERKKQRISDFMKKLIPTRLKACIAGFLLATVLAGATIGVLLGVYLNRGSTSNLASVTCTSMETGTTVAGLNGSGSNLNQLNFPNGIYVDVNYNVFVTDFYNNRVMKWVAGATEGVVVAGGGMV</sequence>
<dbReference type="Proteomes" id="UP000663829">
    <property type="component" value="Unassembled WGS sequence"/>
</dbReference>
<organism evidence="3 5">
    <name type="scientific">Didymodactylos carnosus</name>
    <dbReference type="NCBI Taxonomy" id="1234261"/>
    <lineage>
        <taxon>Eukaryota</taxon>
        <taxon>Metazoa</taxon>
        <taxon>Spiralia</taxon>
        <taxon>Gnathifera</taxon>
        <taxon>Rotifera</taxon>
        <taxon>Eurotatoria</taxon>
        <taxon>Bdelloidea</taxon>
        <taxon>Philodinida</taxon>
        <taxon>Philodinidae</taxon>
        <taxon>Didymodactylos</taxon>
    </lineage>
</organism>